<dbReference type="InterPro" id="IPR002477">
    <property type="entry name" value="Peptidoglycan-bd-like"/>
</dbReference>
<keyword evidence="2" id="KW-0645">Protease</keyword>
<comment type="similarity">
    <text evidence="1">Belongs to the peptidase C40 family.</text>
</comment>
<evidence type="ECO:0000256" key="2">
    <source>
        <dbReference type="ARBA" id="ARBA00022670"/>
    </source>
</evidence>
<dbReference type="PANTHER" id="PTHR47053:SF1">
    <property type="entry name" value="MUREIN DD-ENDOPEPTIDASE MEPH-RELATED"/>
    <property type="match status" value="1"/>
</dbReference>
<dbReference type="Pfam" id="PF00877">
    <property type="entry name" value="NLPC_P60"/>
    <property type="match status" value="1"/>
</dbReference>
<dbReference type="SUPFAM" id="SSF54001">
    <property type="entry name" value="Cysteine proteinases"/>
    <property type="match status" value="1"/>
</dbReference>
<dbReference type="InterPro" id="IPR036365">
    <property type="entry name" value="PGBD-like_sf"/>
</dbReference>
<dbReference type="InterPro" id="IPR051202">
    <property type="entry name" value="Peptidase_C40"/>
</dbReference>
<dbReference type="Gene3D" id="3.90.1720.10">
    <property type="entry name" value="endopeptidase domain like (from Nostoc punctiforme)"/>
    <property type="match status" value="1"/>
</dbReference>
<dbReference type="InterPro" id="IPR036366">
    <property type="entry name" value="PGBDSf"/>
</dbReference>
<proteinExistence type="inferred from homology"/>
<gene>
    <name evidence="7" type="ORF">DNHGIG_21280</name>
</gene>
<reference evidence="7" key="1">
    <citation type="journal article" date="2023" name="Int. J. Syst. Evol. Microbiol.">
        <title>Collibacillus ludicampi gen. nov., sp. nov., a new soil bacterium of the family Alicyclobacillaceae.</title>
        <authorList>
            <person name="Jojima T."/>
            <person name="Ioku Y."/>
            <person name="Fukuta Y."/>
            <person name="Shirasaka N."/>
            <person name="Matsumura Y."/>
            <person name="Mori M."/>
        </authorList>
    </citation>
    <scope>NUCLEOTIDE SEQUENCE</scope>
    <source>
        <strain evidence="7">TP075</strain>
    </source>
</reference>
<name>A0AAV4LG31_9BACL</name>
<comment type="caution">
    <text evidence="7">The sequence shown here is derived from an EMBL/GenBank/DDBJ whole genome shotgun (WGS) entry which is preliminary data.</text>
</comment>
<sequence length="216" mass="23754">MKKQLIQSLLALSFVTTSFTPVQAEAVSLRQGADNADVASLQKNLNTLGYFTYPRITGYFGIVTKEAVQTFQNDYGLQADGVVGPITRTAIQHALVKQQMMQDAKRYIGVPYVLGGATPKGFDCSGFVYFMFSSHGVSAIPRMSSAEYARLGSSIDQMHLRPGDLVFFGSNGKINHVGFYLGNRQFISATSSKGIWISSLDNPYWAASYIMAKRIY</sequence>
<evidence type="ECO:0000256" key="1">
    <source>
        <dbReference type="ARBA" id="ARBA00007074"/>
    </source>
</evidence>
<organism evidence="7 8">
    <name type="scientific">Collibacillus ludicampi</name>
    <dbReference type="NCBI Taxonomy" id="2771369"/>
    <lineage>
        <taxon>Bacteria</taxon>
        <taxon>Bacillati</taxon>
        <taxon>Bacillota</taxon>
        <taxon>Bacilli</taxon>
        <taxon>Bacillales</taxon>
        <taxon>Alicyclobacillaceae</taxon>
        <taxon>Collibacillus</taxon>
    </lineage>
</organism>
<evidence type="ECO:0000256" key="4">
    <source>
        <dbReference type="ARBA" id="ARBA00022807"/>
    </source>
</evidence>
<dbReference type="Proteomes" id="UP001057291">
    <property type="component" value="Unassembled WGS sequence"/>
</dbReference>
<dbReference type="RefSeq" id="WP_282199658.1">
    <property type="nucleotide sequence ID" value="NZ_BOQE01000001.1"/>
</dbReference>
<evidence type="ECO:0000313" key="8">
    <source>
        <dbReference type="Proteomes" id="UP001057291"/>
    </source>
</evidence>
<dbReference type="EMBL" id="BOQE01000001">
    <property type="protein sequence ID" value="GIM46579.1"/>
    <property type="molecule type" value="Genomic_DNA"/>
</dbReference>
<evidence type="ECO:0000259" key="6">
    <source>
        <dbReference type="PROSITE" id="PS51935"/>
    </source>
</evidence>
<evidence type="ECO:0000256" key="3">
    <source>
        <dbReference type="ARBA" id="ARBA00022801"/>
    </source>
</evidence>
<dbReference type="SUPFAM" id="SSF47090">
    <property type="entry name" value="PGBD-like"/>
    <property type="match status" value="1"/>
</dbReference>
<dbReference type="InterPro" id="IPR038765">
    <property type="entry name" value="Papain-like_cys_pep_sf"/>
</dbReference>
<keyword evidence="3 7" id="KW-0378">Hydrolase</keyword>
<dbReference type="PROSITE" id="PS51935">
    <property type="entry name" value="NLPC_P60"/>
    <property type="match status" value="1"/>
</dbReference>
<dbReference type="PANTHER" id="PTHR47053">
    <property type="entry name" value="MUREIN DD-ENDOPEPTIDASE MEPH-RELATED"/>
    <property type="match status" value="1"/>
</dbReference>
<feature type="signal peptide" evidence="5">
    <location>
        <begin position="1"/>
        <end position="24"/>
    </location>
</feature>
<evidence type="ECO:0000256" key="5">
    <source>
        <dbReference type="SAM" id="SignalP"/>
    </source>
</evidence>
<feature type="domain" description="NlpC/P60" evidence="6">
    <location>
        <begin position="94"/>
        <end position="216"/>
    </location>
</feature>
<dbReference type="Gene3D" id="1.10.101.10">
    <property type="entry name" value="PGBD-like superfamily/PGBD"/>
    <property type="match status" value="1"/>
</dbReference>
<dbReference type="AlphaFoldDB" id="A0AAV4LG31"/>
<dbReference type="GO" id="GO:0006508">
    <property type="term" value="P:proteolysis"/>
    <property type="evidence" value="ECO:0007669"/>
    <property type="project" value="UniProtKB-KW"/>
</dbReference>
<dbReference type="Pfam" id="PF01471">
    <property type="entry name" value="PG_binding_1"/>
    <property type="match status" value="1"/>
</dbReference>
<protein>
    <submittedName>
        <fullName evidence="7">Hydrolase</fullName>
    </submittedName>
</protein>
<feature type="chain" id="PRO_5044011192" evidence="5">
    <location>
        <begin position="25"/>
        <end position="216"/>
    </location>
</feature>
<keyword evidence="8" id="KW-1185">Reference proteome</keyword>
<dbReference type="InterPro" id="IPR000064">
    <property type="entry name" value="NLP_P60_dom"/>
</dbReference>
<keyword evidence="4" id="KW-0788">Thiol protease</keyword>
<keyword evidence="5" id="KW-0732">Signal</keyword>
<evidence type="ECO:0000313" key="7">
    <source>
        <dbReference type="EMBL" id="GIM46579.1"/>
    </source>
</evidence>
<dbReference type="GO" id="GO:0008234">
    <property type="term" value="F:cysteine-type peptidase activity"/>
    <property type="evidence" value="ECO:0007669"/>
    <property type="project" value="UniProtKB-KW"/>
</dbReference>
<accession>A0AAV4LG31</accession>